<dbReference type="Pfam" id="PF22486">
    <property type="entry name" value="MATH_2"/>
    <property type="match status" value="1"/>
</dbReference>
<keyword evidence="6" id="KW-0833">Ubl conjugation pathway</keyword>
<evidence type="ECO:0000256" key="10">
    <source>
        <dbReference type="ARBA" id="ARBA00031508"/>
    </source>
</evidence>
<evidence type="ECO:0000256" key="5">
    <source>
        <dbReference type="ARBA" id="ARBA00022670"/>
    </source>
</evidence>
<dbReference type="GO" id="GO:0006508">
    <property type="term" value="P:proteolysis"/>
    <property type="evidence" value="ECO:0007669"/>
    <property type="project" value="UniProtKB-KW"/>
</dbReference>
<dbReference type="InterPro" id="IPR002083">
    <property type="entry name" value="MATH/TRAF_dom"/>
</dbReference>
<dbReference type="PANTHER" id="PTHR24006">
    <property type="entry name" value="UBIQUITIN CARBOXYL-TERMINAL HYDROLASE"/>
    <property type="match status" value="1"/>
</dbReference>
<protein>
    <recommendedName>
        <fullName evidence="4">Ubiquitin carboxyl-terminal hydrolase 7</fullName>
        <ecNumber evidence="3">3.4.19.12</ecNumber>
    </recommendedName>
    <alternativeName>
        <fullName evidence="10">Ubiquitin thioesterase 7</fullName>
    </alternativeName>
    <alternativeName>
        <fullName evidence="9">Ubiquitin-specific-processing protease 7</fullName>
    </alternativeName>
</protein>
<dbReference type="InterPro" id="IPR018200">
    <property type="entry name" value="USP_CS"/>
</dbReference>
<dbReference type="GO" id="GO:0005634">
    <property type="term" value="C:nucleus"/>
    <property type="evidence" value="ECO:0007669"/>
    <property type="project" value="TreeGrafter"/>
</dbReference>
<dbReference type="InterPro" id="IPR024729">
    <property type="entry name" value="USP7_ICP0-binding_dom"/>
</dbReference>
<dbReference type="AlphaFoldDB" id="A0A915EH76"/>
<feature type="compositionally biased region" description="Polar residues" evidence="11">
    <location>
        <begin position="1"/>
        <end position="22"/>
    </location>
</feature>
<sequence>MSANRNQNTTPARLNDQQQRSPPTAAEVENIIPAVPNYRDHGIIEEAQMTVSPQSDADMEDKENDVDMVEVRQIHNARARNTFSNADGQAPGLPSRQEEGVPDFTSNISTDDNATVPTGEFFPYTAEEALLLQRDNNSLKNSKSRVQPKQVKNGNFGERMETDHDPSKDTDEDEDRYKPEGSLTLKIDRFSEFARAGTPETQQRLSTPVYIRGLPWKILAIPRDAGRGPVDRRQSKALGFFLQCNGEANDTTWNCTASATLRILSQKEGCDSLLDPNNGYIKDDTVLLQVEVSADARMESIGTARSTLDILTLFFTNKLRKAVYMMPTEDDDPECSVAVAMQRVFYELQFSDTPVGTKKLTKSFGWDSVDSFLQHDVQELCRVLLDNLESKMKSTVVADTIPSLFKGKMKSYIKCKNVDFESSREEFYYDVQLNVKGKADIMESFRDYTEPEVLDGDNKYDAGEHGMQPAEKGVKFLSFPPVLHLQLMRFQYDPSLDANVKINDRFQFPLELKLNEFVDEHGVEDDYTYLLHAVLVHSGDFHGGHYVVFINTNLKGNTRWCKSYTNAYMLVYVKKSAVGDALAPVSEEDIPNHLKFRFENEKKKDVQRKKEKEEASYYCEIMLVTDEAMKVHNGFELFDPKALEGNLNSKLKVEKSMSIKDLYKFVANNVGYKENEFRLWNFSESADRNKRDFHHYQHETSRPRGLLRYESNELGNHHGFNSSDLLDNDHTLYLETRERVPLFPQVLQHERKVVEYKGPIFLNSDKDLASHLPEIAERLGLPVDTHLNLYAELRPESIVALKQMRALVRDERHLSEDGSIMVAEMADKVSPTCNASLYFKELYNSIEVEAHVNVDGLGTPSNSPAPPIKGKIGLDWPLNRVCKWVGKEIDCDPEKILLWKVSQHNEKPTVYLSENYTTYLAKDMLSLSSPNTYDPRAGKCYKLFYSKLPIKVVDLEHRNHVRLQALYDKFQITEIALFPEKGGNVQSLLDEAKKVFKFSPNGTKELRLVHVGIGANCMRVFQVFPKEQLISEIYMRYSTSILRVEECQKTSWNYQKVKCCSL</sequence>
<evidence type="ECO:0000256" key="11">
    <source>
        <dbReference type="SAM" id="MobiDB-lite"/>
    </source>
</evidence>
<evidence type="ECO:0000256" key="4">
    <source>
        <dbReference type="ARBA" id="ARBA00021393"/>
    </source>
</evidence>
<dbReference type="GO" id="GO:0016579">
    <property type="term" value="P:protein deubiquitination"/>
    <property type="evidence" value="ECO:0007669"/>
    <property type="project" value="InterPro"/>
</dbReference>
<dbReference type="Pfam" id="PF12436">
    <property type="entry name" value="USP7_ICP0_bdg"/>
    <property type="match status" value="1"/>
</dbReference>
<dbReference type="GO" id="GO:0031647">
    <property type="term" value="P:regulation of protein stability"/>
    <property type="evidence" value="ECO:0007669"/>
    <property type="project" value="TreeGrafter"/>
</dbReference>
<evidence type="ECO:0000256" key="2">
    <source>
        <dbReference type="ARBA" id="ARBA00009085"/>
    </source>
</evidence>
<dbReference type="PROSITE" id="PS00973">
    <property type="entry name" value="USP_2"/>
    <property type="match status" value="1"/>
</dbReference>
<dbReference type="PANTHER" id="PTHR24006:SF644">
    <property type="entry name" value="UBIQUITIN CARBOXYL-TERMINAL HYDROLASE 7"/>
    <property type="match status" value="1"/>
</dbReference>
<dbReference type="PROSITE" id="PS50235">
    <property type="entry name" value="USP_3"/>
    <property type="match status" value="1"/>
</dbReference>
<evidence type="ECO:0000259" key="12">
    <source>
        <dbReference type="PROSITE" id="PS50235"/>
    </source>
</evidence>
<feature type="region of interest" description="Disordered" evidence="11">
    <location>
        <begin position="1"/>
        <end position="30"/>
    </location>
</feature>
<evidence type="ECO:0000256" key="8">
    <source>
        <dbReference type="ARBA" id="ARBA00022807"/>
    </source>
</evidence>
<feature type="compositionally biased region" description="Polar residues" evidence="11">
    <location>
        <begin position="138"/>
        <end position="153"/>
    </location>
</feature>
<keyword evidence="8" id="KW-0788">Thiol protease</keyword>
<dbReference type="SUPFAM" id="SSF49599">
    <property type="entry name" value="TRAF domain-like"/>
    <property type="match status" value="1"/>
</dbReference>
<keyword evidence="13" id="KW-1185">Reference proteome</keyword>
<evidence type="ECO:0000313" key="13">
    <source>
        <dbReference type="Proteomes" id="UP000887574"/>
    </source>
</evidence>
<name>A0A915EH76_9BILA</name>
<dbReference type="Pfam" id="PF14533">
    <property type="entry name" value="USP7_C2"/>
    <property type="match status" value="1"/>
</dbReference>
<dbReference type="InterPro" id="IPR050164">
    <property type="entry name" value="Peptidase_C19"/>
</dbReference>
<dbReference type="EC" id="3.4.19.12" evidence="3"/>
<dbReference type="SUPFAM" id="SSF54001">
    <property type="entry name" value="Cysteine proteinases"/>
    <property type="match status" value="1"/>
</dbReference>
<dbReference type="Pfam" id="PF00443">
    <property type="entry name" value="UCH"/>
    <property type="match status" value="1"/>
</dbReference>
<reference evidence="14" key="1">
    <citation type="submission" date="2022-11" db="UniProtKB">
        <authorList>
            <consortium name="WormBaseParasite"/>
        </authorList>
    </citation>
    <scope>IDENTIFICATION</scope>
</reference>
<dbReference type="Proteomes" id="UP000887574">
    <property type="component" value="Unplaced"/>
</dbReference>
<dbReference type="Gene3D" id="2.60.210.10">
    <property type="entry name" value="Apoptosis, Tumor Necrosis Factor Receptor Associated Protein 2, Chain A"/>
    <property type="match status" value="1"/>
</dbReference>
<dbReference type="InterPro" id="IPR029346">
    <property type="entry name" value="USP_C"/>
</dbReference>
<organism evidence="13 14">
    <name type="scientific">Ditylenchus dipsaci</name>
    <dbReference type="NCBI Taxonomy" id="166011"/>
    <lineage>
        <taxon>Eukaryota</taxon>
        <taxon>Metazoa</taxon>
        <taxon>Ecdysozoa</taxon>
        <taxon>Nematoda</taxon>
        <taxon>Chromadorea</taxon>
        <taxon>Rhabditida</taxon>
        <taxon>Tylenchina</taxon>
        <taxon>Tylenchomorpha</taxon>
        <taxon>Sphaerularioidea</taxon>
        <taxon>Anguinidae</taxon>
        <taxon>Anguininae</taxon>
        <taxon>Ditylenchus</taxon>
    </lineage>
</organism>
<evidence type="ECO:0000256" key="6">
    <source>
        <dbReference type="ARBA" id="ARBA00022786"/>
    </source>
</evidence>
<dbReference type="InterPro" id="IPR038765">
    <property type="entry name" value="Papain-like_cys_pep_sf"/>
</dbReference>
<evidence type="ECO:0000256" key="9">
    <source>
        <dbReference type="ARBA" id="ARBA00031500"/>
    </source>
</evidence>
<dbReference type="WBParaSite" id="jg6303">
    <property type="protein sequence ID" value="jg6303"/>
    <property type="gene ID" value="jg6303"/>
</dbReference>
<dbReference type="InterPro" id="IPR028889">
    <property type="entry name" value="USP"/>
</dbReference>
<dbReference type="Gene3D" id="3.10.20.90">
    <property type="entry name" value="Phosphatidylinositol 3-kinase Catalytic Subunit, Chain A, domain 1"/>
    <property type="match status" value="2"/>
</dbReference>
<feature type="domain" description="USP" evidence="12">
    <location>
        <begin position="294"/>
        <end position="589"/>
    </location>
</feature>
<dbReference type="GO" id="GO:0005829">
    <property type="term" value="C:cytosol"/>
    <property type="evidence" value="ECO:0007669"/>
    <property type="project" value="TreeGrafter"/>
</dbReference>
<proteinExistence type="inferred from homology"/>
<comment type="catalytic activity">
    <reaction evidence="1">
        <text>Thiol-dependent hydrolysis of ester, thioester, amide, peptide and isopeptide bonds formed by the C-terminal Gly of ubiquitin (a 76-residue protein attached to proteins as an intracellular targeting signal).</text>
        <dbReference type="EC" id="3.4.19.12"/>
    </reaction>
</comment>
<dbReference type="Gene3D" id="3.90.70.10">
    <property type="entry name" value="Cysteine proteinases"/>
    <property type="match status" value="1"/>
</dbReference>
<dbReference type="InterPro" id="IPR001394">
    <property type="entry name" value="Peptidase_C19_UCH"/>
</dbReference>
<evidence type="ECO:0000256" key="1">
    <source>
        <dbReference type="ARBA" id="ARBA00000707"/>
    </source>
</evidence>
<dbReference type="GO" id="GO:0004843">
    <property type="term" value="F:cysteine-type deubiquitinase activity"/>
    <property type="evidence" value="ECO:0007669"/>
    <property type="project" value="UniProtKB-EC"/>
</dbReference>
<evidence type="ECO:0000313" key="14">
    <source>
        <dbReference type="WBParaSite" id="jg6303"/>
    </source>
</evidence>
<feature type="region of interest" description="Disordered" evidence="11">
    <location>
        <begin position="83"/>
        <end position="116"/>
    </location>
</feature>
<evidence type="ECO:0000256" key="7">
    <source>
        <dbReference type="ARBA" id="ARBA00022801"/>
    </source>
</evidence>
<feature type="region of interest" description="Disordered" evidence="11">
    <location>
        <begin position="138"/>
        <end position="181"/>
    </location>
</feature>
<feature type="compositionally biased region" description="Polar residues" evidence="11">
    <location>
        <begin position="104"/>
        <end position="116"/>
    </location>
</feature>
<dbReference type="InterPro" id="IPR008974">
    <property type="entry name" value="TRAF-like"/>
</dbReference>
<feature type="compositionally biased region" description="Basic and acidic residues" evidence="11">
    <location>
        <begin position="158"/>
        <end position="179"/>
    </location>
</feature>
<evidence type="ECO:0000256" key="3">
    <source>
        <dbReference type="ARBA" id="ARBA00012759"/>
    </source>
</evidence>
<comment type="similarity">
    <text evidence="2">Belongs to the peptidase C19 family.</text>
</comment>
<keyword evidence="5" id="KW-0645">Protease</keyword>
<keyword evidence="7" id="KW-0378">Hydrolase</keyword>
<accession>A0A915EH76</accession>